<dbReference type="AlphaFoldDB" id="A0A109UXJ7"/>
<dbReference type="GeneID" id="28721575"/>
<dbReference type="OrthoDB" id="4044171at2759"/>
<evidence type="ECO:0000313" key="3">
    <source>
        <dbReference type="Proteomes" id="UP000243052"/>
    </source>
</evidence>
<reference evidence="2 3" key="1">
    <citation type="submission" date="2016-01" db="EMBL/GenBank/DDBJ databases">
        <title>Genome sequence of the yeast Holleya sinecauda.</title>
        <authorList>
            <person name="Dietrich F.S."/>
        </authorList>
    </citation>
    <scope>NUCLEOTIDE SEQUENCE [LARGE SCALE GENOMIC DNA]</scope>
    <source>
        <strain evidence="2 3">ATCC 58844</strain>
    </source>
</reference>
<feature type="compositionally biased region" description="Basic and acidic residues" evidence="1">
    <location>
        <begin position="196"/>
        <end position="210"/>
    </location>
</feature>
<dbReference type="Proteomes" id="UP000243052">
    <property type="component" value="Chromosome ii"/>
</dbReference>
<dbReference type="InterPro" id="IPR035187">
    <property type="entry name" value="Mpm1"/>
</dbReference>
<organism evidence="2 3">
    <name type="scientific">Eremothecium sinecaudum</name>
    <dbReference type="NCBI Taxonomy" id="45286"/>
    <lineage>
        <taxon>Eukaryota</taxon>
        <taxon>Fungi</taxon>
        <taxon>Dikarya</taxon>
        <taxon>Ascomycota</taxon>
        <taxon>Saccharomycotina</taxon>
        <taxon>Saccharomycetes</taxon>
        <taxon>Saccharomycetales</taxon>
        <taxon>Saccharomycetaceae</taxon>
        <taxon>Eremothecium</taxon>
    </lineage>
</organism>
<keyword evidence="3" id="KW-1185">Reference proteome</keyword>
<sequence>MGLFNGNENDKDVTNFNNDVLENKFSKQLTRIDDTLNEIWKDISDEPASFIDDVVKHSTSKAFSDGLIDSIWLNATDTLGEVLTGMGLPGGLGNPLKIKRMLNPETSMYRYTMPTDEQFSRCKDLKGLSVWDTKGWWRCLFPESVVRRNIGTDEDLSKILTREKVENDRSHKFGLFFPDYSGYLSWRSHMLRLTKEKQQREQQERQKRENLLSSTPSTPEDLMAWNHDSSVSSADARGKVMGTSKYSTFNSTDRGQEQIVESRTYFEDGSVAIHSEKKIVPYDGSEPIYETRNEVVGREGQDATKDGWFWKK</sequence>
<evidence type="ECO:0000313" key="2">
    <source>
        <dbReference type="EMBL" id="AMD19298.1"/>
    </source>
</evidence>
<accession>A0A109UXJ7</accession>
<dbReference type="Pfam" id="PF17234">
    <property type="entry name" value="MPM1"/>
    <property type="match status" value="1"/>
</dbReference>
<evidence type="ECO:0000256" key="1">
    <source>
        <dbReference type="SAM" id="MobiDB-lite"/>
    </source>
</evidence>
<name>A0A109UXJ7_9SACH</name>
<proteinExistence type="predicted"/>
<feature type="region of interest" description="Disordered" evidence="1">
    <location>
        <begin position="196"/>
        <end position="224"/>
    </location>
</feature>
<dbReference type="EMBL" id="CP014242">
    <property type="protein sequence ID" value="AMD19298.1"/>
    <property type="molecule type" value="Genomic_DNA"/>
</dbReference>
<gene>
    <name evidence="2" type="ORF">AW171_hschr21121</name>
</gene>
<dbReference type="RefSeq" id="XP_017986294.1">
    <property type="nucleotide sequence ID" value="XM_018130805.1"/>
</dbReference>
<protein>
    <submittedName>
        <fullName evidence="2">HBR397Wp</fullName>
    </submittedName>
</protein>